<keyword evidence="6 14" id="KW-0677">Repeat</keyword>
<feature type="disulfide bond" evidence="12">
    <location>
        <begin position="441"/>
        <end position="450"/>
    </location>
</feature>
<feature type="domain" description="EGF-like" evidence="17">
    <location>
        <begin position="299"/>
        <end position="332"/>
    </location>
</feature>
<dbReference type="InterPro" id="IPR000152">
    <property type="entry name" value="EGF-type_Asp/Asn_hydroxyl_site"/>
</dbReference>
<feature type="disulfide bond" evidence="12">
    <location>
        <begin position="555"/>
        <end position="564"/>
    </location>
</feature>
<dbReference type="GO" id="GO:0005509">
    <property type="term" value="F:calcium ion binding"/>
    <property type="evidence" value="ECO:0007669"/>
    <property type="project" value="InterPro"/>
</dbReference>
<keyword evidence="3 12" id="KW-0245">EGF-like domain</keyword>
<dbReference type="FunFam" id="2.10.25.140:FF:000001">
    <property type="entry name" value="Delta-like protein"/>
    <property type="match status" value="1"/>
</dbReference>
<dbReference type="FunFam" id="2.10.25.10:FF:000018">
    <property type="entry name" value="Delta-like 1"/>
    <property type="match status" value="1"/>
</dbReference>
<feature type="disulfide bond" evidence="12">
    <location>
        <begin position="479"/>
        <end position="488"/>
    </location>
</feature>
<dbReference type="GO" id="GO:0046331">
    <property type="term" value="P:lateral inhibition"/>
    <property type="evidence" value="ECO:0007669"/>
    <property type="project" value="UniProtKB-ARBA"/>
</dbReference>
<feature type="disulfide bond" evidence="13">
    <location>
        <begin position="289"/>
        <end position="298"/>
    </location>
</feature>
<comment type="caution">
    <text evidence="12">Lacks conserved residue(s) required for the propagation of feature annotation.</text>
</comment>
<dbReference type="FunFam" id="2.10.25.10:FF:000061">
    <property type="entry name" value="Delta-like protein"/>
    <property type="match status" value="1"/>
</dbReference>
<feature type="domain" description="EGF-like" evidence="17">
    <location>
        <begin position="567"/>
        <end position="603"/>
    </location>
</feature>
<dbReference type="Gene3D" id="2.60.40.3510">
    <property type="match status" value="1"/>
</dbReference>
<dbReference type="InterPro" id="IPR013032">
    <property type="entry name" value="EGF-like_CS"/>
</dbReference>
<proteinExistence type="predicted"/>
<feature type="disulfide bond" evidence="13">
    <location>
        <begin position="253"/>
        <end position="262"/>
    </location>
</feature>
<comment type="subcellular location">
    <subcellularLocation>
        <location evidence="1 14">Membrane</location>
        <topology evidence="1 14">Single-pass type I membrane protein</topology>
    </subcellularLocation>
</comment>
<evidence type="ECO:0000256" key="16">
    <source>
        <dbReference type="SAM" id="Phobius"/>
    </source>
</evidence>
<reference evidence="19 20" key="2">
    <citation type="submission" date="2018-11" db="EMBL/GenBank/DDBJ databases">
        <authorList>
            <consortium name="Pathogen Informatics"/>
        </authorList>
    </citation>
    <scope>NUCLEOTIDE SEQUENCE [LARGE SCALE GENOMIC DNA]</scope>
</reference>
<dbReference type="GO" id="GO:0005112">
    <property type="term" value="F:Notch binding"/>
    <property type="evidence" value="ECO:0007669"/>
    <property type="project" value="TreeGrafter"/>
</dbReference>
<feature type="disulfide bond" evidence="12">
    <location>
        <begin position="393"/>
        <end position="402"/>
    </location>
</feature>
<dbReference type="SMART" id="SM00051">
    <property type="entry name" value="DSL"/>
    <property type="match status" value="1"/>
</dbReference>
<dbReference type="PROSITE" id="PS50026">
    <property type="entry name" value="EGF_3"/>
    <property type="match status" value="7"/>
</dbReference>
<dbReference type="GO" id="GO:0009986">
    <property type="term" value="C:cell surface"/>
    <property type="evidence" value="ECO:0007669"/>
    <property type="project" value="UniProtKB-ARBA"/>
</dbReference>
<evidence type="ECO:0000256" key="13">
    <source>
        <dbReference type="PROSITE-ProRule" id="PRU00377"/>
    </source>
</evidence>
<dbReference type="InterPro" id="IPR001881">
    <property type="entry name" value="EGF-like_Ca-bd_dom"/>
</dbReference>
<keyword evidence="20" id="KW-1185">Reference proteome</keyword>
<evidence type="ECO:0000256" key="3">
    <source>
        <dbReference type="ARBA" id="ARBA00022536"/>
    </source>
</evidence>
<gene>
    <name evidence="19" type="ORF">SBAD_LOCUS7456</name>
</gene>
<keyword evidence="9 14" id="KW-0472">Membrane</keyword>
<protein>
    <recommendedName>
        <fullName evidence="14">Delta-like protein</fullName>
    </recommendedName>
</protein>
<feature type="domain" description="EGF-like" evidence="17">
    <location>
        <begin position="365"/>
        <end position="403"/>
    </location>
</feature>
<evidence type="ECO:0000256" key="1">
    <source>
        <dbReference type="ARBA" id="ARBA00004479"/>
    </source>
</evidence>
<feature type="disulfide bond" evidence="12">
    <location>
        <begin position="593"/>
        <end position="602"/>
    </location>
</feature>
<dbReference type="GO" id="GO:0005886">
    <property type="term" value="C:plasma membrane"/>
    <property type="evidence" value="ECO:0007669"/>
    <property type="project" value="UniProtKB-ARBA"/>
</dbReference>
<evidence type="ECO:0000259" key="17">
    <source>
        <dbReference type="PROSITE" id="PS50026"/>
    </source>
</evidence>
<dbReference type="GO" id="GO:0042063">
    <property type="term" value="P:gliogenesis"/>
    <property type="evidence" value="ECO:0007669"/>
    <property type="project" value="UniProtKB-ARBA"/>
</dbReference>
<dbReference type="Pfam" id="PF07657">
    <property type="entry name" value="MNNL"/>
    <property type="match status" value="1"/>
</dbReference>
<dbReference type="PROSITE" id="PS01187">
    <property type="entry name" value="EGF_CA"/>
    <property type="match status" value="2"/>
</dbReference>
<feature type="domain" description="EGF-like" evidence="17">
    <location>
        <begin position="491"/>
        <end position="527"/>
    </location>
</feature>
<dbReference type="PROSITE" id="PS00010">
    <property type="entry name" value="ASX_HYDROXYL"/>
    <property type="match status" value="3"/>
</dbReference>
<dbReference type="PROSITE" id="PS51051">
    <property type="entry name" value="DSL"/>
    <property type="match status" value="1"/>
</dbReference>
<dbReference type="Pfam" id="PF12661">
    <property type="entry name" value="hEGF"/>
    <property type="match status" value="3"/>
</dbReference>
<dbReference type="FunFam" id="2.10.25.10:FF:000185">
    <property type="entry name" value="basement membrane-specific heparan sulfate proteoglycan core protein-like"/>
    <property type="match status" value="1"/>
</dbReference>
<dbReference type="AlphaFoldDB" id="A0A183IV09"/>
<evidence type="ECO:0000256" key="15">
    <source>
        <dbReference type="SAM" id="MobiDB-lite"/>
    </source>
</evidence>
<dbReference type="FunFam" id="2.10.25.10:FF:000109">
    <property type="entry name" value="Notch homolog 4, [Drosophila]"/>
    <property type="match status" value="1"/>
</dbReference>
<dbReference type="CDD" id="cd00054">
    <property type="entry name" value="EGF_CA"/>
    <property type="match status" value="6"/>
</dbReference>
<dbReference type="SMART" id="SM00179">
    <property type="entry name" value="EGF_CA"/>
    <property type="match status" value="6"/>
</dbReference>
<evidence type="ECO:0000256" key="9">
    <source>
        <dbReference type="ARBA" id="ARBA00023136"/>
    </source>
</evidence>
<dbReference type="GO" id="GO:0045179">
    <property type="term" value="C:apical cortex"/>
    <property type="evidence" value="ECO:0007669"/>
    <property type="project" value="UniProtKB-ARBA"/>
</dbReference>
<dbReference type="Pfam" id="PF21700">
    <property type="entry name" value="EGF_DL_JAG"/>
    <property type="match status" value="1"/>
</dbReference>
<evidence type="ECO:0000256" key="10">
    <source>
        <dbReference type="ARBA" id="ARBA00023157"/>
    </source>
</evidence>
<dbReference type="Proteomes" id="UP000270296">
    <property type="component" value="Unassembled WGS sequence"/>
</dbReference>
<dbReference type="Pfam" id="PF01414">
    <property type="entry name" value="DSL"/>
    <property type="match status" value="1"/>
</dbReference>
<evidence type="ECO:0000313" key="19">
    <source>
        <dbReference type="EMBL" id="VDP13161.1"/>
    </source>
</evidence>
<evidence type="ECO:0000256" key="12">
    <source>
        <dbReference type="PROSITE-ProRule" id="PRU00076"/>
    </source>
</evidence>
<dbReference type="GO" id="GO:0043208">
    <property type="term" value="F:glycosphingolipid binding"/>
    <property type="evidence" value="ECO:0007669"/>
    <property type="project" value="UniProtKB-ARBA"/>
</dbReference>
<dbReference type="WBParaSite" id="SBAD_0000773501-mRNA-1">
    <property type="protein sequence ID" value="SBAD_0000773501-mRNA-1"/>
    <property type="gene ID" value="SBAD_0000773501"/>
</dbReference>
<feature type="domain" description="EGF-like" evidence="17">
    <location>
        <begin position="529"/>
        <end position="565"/>
    </location>
</feature>
<dbReference type="GO" id="GO:0000902">
    <property type="term" value="P:cell morphogenesis"/>
    <property type="evidence" value="ECO:0007669"/>
    <property type="project" value="UniProtKB-ARBA"/>
</dbReference>
<feature type="compositionally biased region" description="Low complexity" evidence="15">
    <location>
        <begin position="199"/>
        <end position="209"/>
    </location>
</feature>
<feature type="domain" description="EGF-like" evidence="17">
    <location>
        <begin position="453"/>
        <end position="489"/>
    </location>
</feature>
<dbReference type="FunFam" id="2.10.25.10:FF:000230">
    <property type="entry name" value="Delta-like protein"/>
    <property type="match status" value="1"/>
</dbReference>
<evidence type="ECO:0000313" key="20">
    <source>
        <dbReference type="Proteomes" id="UP000270296"/>
    </source>
</evidence>
<keyword evidence="4 14" id="KW-0812">Transmembrane</keyword>
<dbReference type="PANTHER" id="PTHR12916">
    <property type="entry name" value="CYTOCHROME C OXIDASE POLYPEPTIDE VIC-2"/>
    <property type="match status" value="1"/>
</dbReference>
<evidence type="ECO:0000256" key="8">
    <source>
        <dbReference type="ARBA" id="ARBA00022989"/>
    </source>
</evidence>
<evidence type="ECO:0000256" key="6">
    <source>
        <dbReference type="ARBA" id="ARBA00022737"/>
    </source>
</evidence>
<dbReference type="SMART" id="SM00181">
    <property type="entry name" value="EGF"/>
    <property type="match status" value="8"/>
</dbReference>
<evidence type="ECO:0000256" key="7">
    <source>
        <dbReference type="ARBA" id="ARBA00022837"/>
    </source>
</evidence>
<dbReference type="Gene3D" id="2.10.25.10">
    <property type="entry name" value="Laminin"/>
    <property type="match status" value="7"/>
</dbReference>
<reference evidence="21" key="1">
    <citation type="submission" date="2016-06" db="UniProtKB">
        <authorList>
            <consortium name="WormBaseParasite"/>
        </authorList>
    </citation>
    <scope>IDENTIFICATION</scope>
</reference>
<dbReference type="PROSITE" id="PS01186">
    <property type="entry name" value="EGF_2"/>
    <property type="match status" value="5"/>
</dbReference>
<feature type="domain" description="EGF-like" evidence="17">
    <location>
        <begin position="414"/>
        <end position="451"/>
    </location>
</feature>
<dbReference type="PANTHER" id="PTHR12916:SF4">
    <property type="entry name" value="UNINFLATABLE, ISOFORM C"/>
    <property type="match status" value="1"/>
</dbReference>
<feature type="disulfide bond" evidence="12">
    <location>
        <begin position="517"/>
        <end position="526"/>
    </location>
</feature>
<accession>A0A183IV09</accession>
<feature type="transmembrane region" description="Helical" evidence="16">
    <location>
        <begin position="655"/>
        <end position="680"/>
    </location>
</feature>
<evidence type="ECO:0000256" key="4">
    <source>
        <dbReference type="ARBA" id="ARBA00022692"/>
    </source>
</evidence>
<feature type="region of interest" description="Disordered" evidence="15">
    <location>
        <begin position="187"/>
        <end position="210"/>
    </location>
</feature>
<feature type="disulfide bond" evidence="12">
    <location>
        <begin position="322"/>
        <end position="331"/>
    </location>
</feature>
<evidence type="ECO:0000256" key="14">
    <source>
        <dbReference type="RuleBase" id="RU280815"/>
    </source>
</evidence>
<dbReference type="Pfam" id="PF00008">
    <property type="entry name" value="EGF"/>
    <property type="match status" value="3"/>
</dbReference>
<dbReference type="InterPro" id="IPR011651">
    <property type="entry name" value="Notch_ligand_N"/>
</dbReference>
<dbReference type="FunFam" id="2.10.25.10:FF:000327">
    <property type="entry name" value="neurogenic locus notch homolog protein 4"/>
    <property type="match status" value="1"/>
</dbReference>
<dbReference type="PROSITE" id="PS00022">
    <property type="entry name" value="EGF_1"/>
    <property type="match status" value="8"/>
</dbReference>
<keyword evidence="10 12" id="KW-1015">Disulfide bond</keyword>
<keyword evidence="8 14" id="KW-1133">Transmembrane helix</keyword>
<dbReference type="GO" id="GO:0048018">
    <property type="term" value="F:receptor ligand activity"/>
    <property type="evidence" value="ECO:0007669"/>
    <property type="project" value="UniProtKB-ARBA"/>
</dbReference>
<feature type="domain" description="DSL" evidence="18">
    <location>
        <begin position="251"/>
        <end position="298"/>
    </location>
</feature>
<keyword evidence="5 14" id="KW-0732">Signal</keyword>
<dbReference type="Gene3D" id="2.10.25.140">
    <property type="match status" value="1"/>
</dbReference>
<dbReference type="SUPFAM" id="SSF57196">
    <property type="entry name" value="EGF/Laminin"/>
    <property type="match status" value="3"/>
</dbReference>
<dbReference type="FunFam" id="2.10.25.10:FF:000064">
    <property type="entry name" value="Delta-like protein"/>
    <property type="match status" value="1"/>
</dbReference>
<name>A0A183IV09_9BILA</name>
<dbReference type="GO" id="GO:0030718">
    <property type="term" value="P:germ-line stem cell population maintenance"/>
    <property type="evidence" value="ECO:0007669"/>
    <property type="project" value="UniProtKB-ARBA"/>
</dbReference>
<dbReference type="GO" id="GO:0048666">
    <property type="term" value="P:neuron development"/>
    <property type="evidence" value="ECO:0007669"/>
    <property type="project" value="UniProtKB-ARBA"/>
</dbReference>
<evidence type="ECO:0000313" key="21">
    <source>
        <dbReference type="WBParaSite" id="SBAD_0000773501-mRNA-1"/>
    </source>
</evidence>
<dbReference type="InterPro" id="IPR001774">
    <property type="entry name" value="DSL"/>
</dbReference>
<evidence type="ECO:0000256" key="11">
    <source>
        <dbReference type="ARBA" id="ARBA00023180"/>
    </source>
</evidence>
<dbReference type="InterPro" id="IPR018097">
    <property type="entry name" value="EGF_Ca-bd_CS"/>
</dbReference>
<dbReference type="InterPro" id="IPR000742">
    <property type="entry name" value="EGF"/>
</dbReference>
<evidence type="ECO:0000256" key="5">
    <source>
        <dbReference type="ARBA" id="ARBA00022729"/>
    </source>
</evidence>
<dbReference type="OrthoDB" id="5912267at2759"/>
<keyword evidence="2 14" id="KW-0217">Developmental protein</keyword>
<dbReference type="GO" id="GO:0007219">
    <property type="term" value="P:Notch signaling pathway"/>
    <property type="evidence" value="ECO:0007669"/>
    <property type="project" value="InterPro"/>
</dbReference>
<dbReference type="EMBL" id="UZAM01010636">
    <property type="protein sequence ID" value="VDP13161.1"/>
    <property type="molecule type" value="Genomic_DNA"/>
</dbReference>
<comment type="function">
    <text evidence="14">Putative Notch ligand involved in the mediation of Notch signaling.</text>
</comment>
<keyword evidence="7" id="KW-0106">Calcium</keyword>
<evidence type="ECO:0000259" key="18">
    <source>
        <dbReference type="PROSITE" id="PS51051"/>
    </source>
</evidence>
<sequence>MENNDTCRKLFQEAVRALSWCRRSIVEPRTEPSSRSIQSDLSRIPAGRLSVVMAHIHCASRWTLFWLLYCLVMQMRTVSSSGVLEFQLVSFENVRGVDVRGRCCLQPSPDRQQSENFSRRCAKSCRLLLRVCLKEYQSEVKAEPPCTYGSRMVNVQQFGNRIDFPTLKSGTLSVIVEAWHNVSGPTNSSQFEAASDGVSSSSSSPTTTTERNVDKQLMFQYAQGQVLPAGTTWKEERQEDEHGAIQFKIRVRCDPHYYGPKCEVYCRPRDVKDNQAPHYRCSETGAKICVEGWTGPDCKQAICKAGCHPVYGSCQQPGECICQLGYIGENCDTCQRYPSCQHGTCEKPFDCTCNEGWGGKFCNQDLNYCTHHKPCVNGGTCTNTGAGSYTCTCSPDFTGTNCETKIDGRHCQISARTCAEDPCQNGATCTEVPHRGYLCICNPGWEGSNCDIERDECQSSPCLHGGSCVTIFGGFQCVCPVGYAGFRCEKNVDDCSEHSCLNGGTCEDEVNSFRCHCLPGYMGTLCQINVNDCLTLPCANGGTCFDMVNDFRCMCRPGFKGKDCSIDINECESSPCRNGGSCEDLMDDYLCHCPPCYTGKQCTIRTDDCLWEATFRPYVFTYNVTMSPLHDGVVGGKSSKQEGDRVLLSSSDIPLLVGMPLVGVFLLFVLILLLVLFYLYRRTRSHVAAQQRMYVNDVDVYKRENEWNERRCHEFMPNFDCGAEGRLGSMKKNSARRCATIKAKNLTESHPDLYKLVAVSKVNYDDVKSKNKLFSADDGRRQFVYDLGPTASRPSTNCGDVISVDSDLNSPNDDDVFKVRLSDCVSVSESESEEEGSVVDSGLISPVPEPEHGNSTLTVGDVHNGGDGVRTLAAAPEPEPARHRYDTDHDATVGLPCRTGCPRRTCGGDQQDTGCLLDQLLSLPRTEINAEAMDWKPTTLFLIPASVLTLTSPPPLTDGRTDERTMRQPVAPNRPITAAEKQTSL</sequence>
<keyword evidence="11" id="KW-0325">Glycoprotein</keyword>
<dbReference type="SUPFAM" id="SSF57184">
    <property type="entry name" value="Growth factor receptor domain"/>
    <property type="match status" value="1"/>
</dbReference>
<dbReference type="InterPro" id="IPR009030">
    <property type="entry name" value="Growth_fac_rcpt_cys_sf"/>
</dbReference>
<organism evidence="21">
    <name type="scientific">Soboliphyme baturini</name>
    <dbReference type="NCBI Taxonomy" id="241478"/>
    <lineage>
        <taxon>Eukaryota</taxon>
        <taxon>Metazoa</taxon>
        <taxon>Ecdysozoa</taxon>
        <taxon>Nematoda</taxon>
        <taxon>Enoplea</taxon>
        <taxon>Dorylaimia</taxon>
        <taxon>Dioctophymatida</taxon>
        <taxon>Dioctophymatoidea</taxon>
        <taxon>Soboliphymatidae</taxon>
        <taxon>Soboliphyme</taxon>
    </lineage>
</organism>
<evidence type="ECO:0000256" key="2">
    <source>
        <dbReference type="ARBA" id="ARBA00022473"/>
    </source>
</evidence>
<feature type="region of interest" description="Disordered" evidence="15">
    <location>
        <begin position="952"/>
        <end position="985"/>
    </location>
</feature>